<comment type="caution">
    <text evidence="5">The sequence shown here is derived from an EMBL/GenBank/DDBJ whole genome shotgun (WGS) entry which is preliminary data.</text>
</comment>
<dbReference type="GO" id="GO:0016020">
    <property type="term" value="C:membrane"/>
    <property type="evidence" value="ECO:0007669"/>
    <property type="project" value="InterPro"/>
</dbReference>
<reference evidence="5 6" key="1">
    <citation type="submission" date="2023-12" db="EMBL/GenBank/DDBJ databases">
        <title>A high-quality genome assembly for Dillenia turbinata (Dilleniales).</title>
        <authorList>
            <person name="Chanderbali A."/>
        </authorList>
    </citation>
    <scope>NUCLEOTIDE SEQUENCE [LARGE SCALE GENOMIC DNA]</scope>
    <source>
        <strain evidence="5">LSX21</strain>
        <tissue evidence="5">Leaf</tissue>
    </source>
</reference>
<dbReference type="InterPro" id="IPR030184">
    <property type="entry name" value="WAT1-related"/>
</dbReference>
<dbReference type="EMBL" id="JBAMMX010000024">
    <property type="protein sequence ID" value="KAK6916113.1"/>
    <property type="molecule type" value="Genomic_DNA"/>
</dbReference>
<dbReference type="Proteomes" id="UP001370490">
    <property type="component" value="Unassembled WGS sequence"/>
</dbReference>
<keyword evidence="3 4" id="KW-0472">Membrane</keyword>
<sequence>MFRGSLAQNLHIVSLALTSTTFISAMTYLILVITFILAISVGLIRALRTLAGKAKVLSTLLGICGAMLLTFYKNPTLHFGGFVGRWKLILLCNLIDHSDERERYPCPYSSTTLMSTMGSIQSIVYAIWIERDRSQRKLRLNIRLFTASYSEILNSGVMVALIAWCVRVKGSLLVLVFNPLILVFVAIDDLLLLKEKLHME</sequence>
<proteinExistence type="predicted"/>
<dbReference type="AlphaFoldDB" id="A0AAN8Z0D7"/>
<feature type="non-terminal residue" evidence="5">
    <location>
        <position position="200"/>
    </location>
</feature>
<feature type="transmembrane region" description="Helical" evidence="4">
    <location>
        <begin position="56"/>
        <end position="72"/>
    </location>
</feature>
<evidence type="ECO:0000313" key="5">
    <source>
        <dbReference type="EMBL" id="KAK6916113.1"/>
    </source>
</evidence>
<dbReference type="GO" id="GO:0022857">
    <property type="term" value="F:transmembrane transporter activity"/>
    <property type="evidence" value="ECO:0007669"/>
    <property type="project" value="InterPro"/>
</dbReference>
<dbReference type="PANTHER" id="PTHR31218">
    <property type="entry name" value="WAT1-RELATED PROTEIN"/>
    <property type="match status" value="1"/>
</dbReference>
<evidence type="ECO:0000256" key="3">
    <source>
        <dbReference type="ARBA" id="ARBA00023136"/>
    </source>
</evidence>
<name>A0AAN8Z0D7_9MAGN</name>
<feature type="transmembrane region" description="Helical" evidence="4">
    <location>
        <begin position="140"/>
        <end position="164"/>
    </location>
</feature>
<keyword evidence="6" id="KW-1185">Reference proteome</keyword>
<evidence type="ECO:0000256" key="2">
    <source>
        <dbReference type="ARBA" id="ARBA00022989"/>
    </source>
</evidence>
<keyword evidence="1 4" id="KW-0812">Transmembrane</keyword>
<organism evidence="5 6">
    <name type="scientific">Dillenia turbinata</name>
    <dbReference type="NCBI Taxonomy" id="194707"/>
    <lineage>
        <taxon>Eukaryota</taxon>
        <taxon>Viridiplantae</taxon>
        <taxon>Streptophyta</taxon>
        <taxon>Embryophyta</taxon>
        <taxon>Tracheophyta</taxon>
        <taxon>Spermatophyta</taxon>
        <taxon>Magnoliopsida</taxon>
        <taxon>eudicotyledons</taxon>
        <taxon>Gunneridae</taxon>
        <taxon>Pentapetalae</taxon>
        <taxon>Dilleniales</taxon>
        <taxon>Dilleniaceae</taxon>
        <taxon>Dillenia</taxon>
    </lineage>
</organism>
<accession>A0AAN8Z0D7</accession>
<feature type="transmembrane region" description="Helical" evidence="4">
    <location>
        <begin position="108"/>
        <end position="128"/>
    </location>
</feature>
<protein>
    <submittedName>
        <fullName evidence="5">Uncharacterized protein</fullName>
    </submittedName>
</protein>
<keyword evidence="2 4" id="KW-1133">Transmembrane helix</keyword>
<feature type="transmembrane region" description="Helical" evidence="4">
    <location>
        <begin position="170"/>
        <end position="193"/>
    </location>
</feature>
<evidence type="ECO:0000313" key="6">
    <source>
        <dbReference type="Proteomes" id="UP001370490"/>
    </source>
</evidence>
<evidence type="ECO:0000256" key="1">
    <source>
        <dbReference type="ARBA" id="ARBA00022692"/>
    </source>
</evidence>
<evidence type="ECO:0000256" key="4">
    <source>
        <dbReference type="SAM" id="Phobius"/>
    </source>
</evidence>
<feature type="transmembrane region" description="Helical" evidence="4">
    <location>
        <begin position="20"/>
        <end position="44"/>
    </location>
</feature>
<gene>
    <name evidence="5" type="ORF">RJ641_018974</name>
</gene>